<accession>A0A514CGG6</accession>
<evidence type="ECO:0000313" key="3">
    <source>
        <dbReference type="EMBL" id="QDH78912.1"/>
    </source>
</evidence>
<feature type="domain" description="DUF3857" evidence="2">
    <location>
        <begin position="61"/>
        <end position="209"/>
    </location>
</feature>
<dbReference type="InterPro" id="IPR038765">
    <property type="entry name" value="Papain-like_cys_pep_sf"/>
</dbReference>
<keyword evidence="4" id="KW-1185">Reference proteome</keyword>
<protein>
    <submittedName>
        <fullName evidence="3">DUF3857 domain-containing protein</fullName>
    </submittedName>
</protein>
<proteinExistence type="predicted"/>
<dbReference type="SUPFAM" id="SSF54001">
    <property type="entry name" value="Cysteine proteinases"/>
    <property type="match status" value="1"/>
</dbReference>
<name>A0A514CGG6_9BACT</name>
<dbReference type="OrthoDB" id="8595007at2"/>
<gene>
    <name evidence="3" type="ORF">FKX85_07625</name>
</gene>
<evidence type="ECO:0000259" key="2">
    <source>
        <dbReference type="Pfam" id="PF12969"/>
    </source>
</evidence>
<dbReference type="EMBL" id="CP041253">
    <property type="protein sequence ID" value="QDH78912.1"/>
    <property type="molecule type" value="Genomic_DNA"/>
</dbReference>
<dbReference type="KEGG" id="echi:FKX85_07625"/>
<dbReference type="Pfam" id="PF01841">
    <property type="entry name" value="Transglut_core"/>
    <property type="match status" value="1"/>
</dbReference>
<dbReference type="Gene3D" id="2.60.40.3140">
    <property type="match status" value="1"/>
</dbReference>
<reference evidence="3 4" key="1">
    <citation type="submission" date="2019-06" db="EMBL/GenBank/DDBJ databases">
        <title>Echinicola alkalisoli sp. nov. isolated from saline soil.</title>
        <authorList>
            <person name="Sun J.-Q."/>
            <person name="Xu L."/>
        </authorList>
    </citation>
    <scope>NUCLEOTIDE SEQUENCE [LARGE SCALE GENOMIC DNA]</scope>
    <source>
        <strain evidence="3 4">LN3S3</strain>
    </source>
</reference>
<dbReference type="InterPro" id="IPR024618">
    <property type="entry name" value="DUF3857"/>
</dbReference>
<feature type="domain" description="Transglutaminase-like" evidence="1">
    <location>
        <begin position="265"/>
        <end position="370"/>
    </location>
</feature>
<dbReference type="Gene3D" id="3.10.620.30">
    <property type="match status" value="1"/>
</dbReference>
<dbReference type="AlphaFoldDB" id="A0A514CGG6"/>
<evidence type="ECO:0000313" key="4">
    <source>
        <dbReference type="Proteomes" id="UP000316614"/>
    </source>
</evidence>
<dbReference type="Pfam" id="PF12969">
    <property type="entry name" value="DUF3857"/>
    <property type="match status" value="1"/>
</dbReference>
<sequence length="614" mass="69845">MIMIFERALIIVFSLLLFIENIAAAQDKGEIRLINSKINSANTIRLNEDYEVFISTKNKIIVFNEDGLKDGNIWLSYSDLKSIEDFEGKITDPGTGKTIEKLKLKNFKDVSYISEGSVFEDSRLKYYKPSVHQFPVEISYEHTQKISGNMYFPSWTPEGKPKQLVERTTLDVIYPEKLGLRYKMENIGEPPSITKNNGEITVQWAFENLFSLEESEDDSLALVKIAPRKFSMEGYVADMSTWDGFGEWVNKLMAGRGELSPQAKATVAEIVDSLETDREKVKALYRYLQQNYRYVSIQMGIGGFQPALANEVYEKKYGDCKGLAFLMKAMLREVGIPANYTLVRAGSDAADIDEEFSSNQFNHAILQVPAKRDTVWLECTSSTLPAGFLGDFTMNRHVLAVTDTGGVLLKTPRYDAVGFNQIKNISKVNLLGNGMARIHQAKELTGFAAQNYLSAQNLLNEKDIQKYLYHDLGFSGAHIEDFDLSVDESGDIPMAVLNHETFLQQFYQSTSKRMIITPQFQSVSSDLLGNRFMKWEEELEIVSEETVELESGEEDVSLSEDFFDYTKDIQFMDNVLTVDRTVNFHFPESIDQDTIDETLKKIEKLDNQPIFLRK</sequence>
<dbReference type="RefSeq" id="WP_141614165.1">
    <property type="nucleotide sequence ID" value="NZ_CP041253.1"/>
</dbReference>
<evidence type="ECO:0000259" key="1">
    <source>
        <dbReference type="Pfam" id="PF01841"/>
    </source>
</evidence>
<dbReference type="InterPro" id="IPR002931">
    <property type="entry name" value="Transglutaminase-like"/>
</dbReference>
<organism evidence="3 4">
    <name type="scientific">Echinicola soli</name>
    <dbReference type="NCBI Taxonomy" id="2591634"/>
    <lineage>
        <taxon>Bacteria</taxon>
        <taxon>Pseudomonadati</taxon>
        <taxon>Bacteroidota</taxon>
        <taxon>Cytophagia</taxon>
        <taxon>Cytophagales</taxon>
        <taxon>Cyclobacteriaceae</taxon>
        <taxon>Echinicola</taxon>
    </lineage>
</organism>
<dbReference type="Proteomes" id="UP000316614">
    <property type="component" value="Chromosome"/>
</dbReference>